<protein>
    <submittedName>
        <fullName evidence="7">Amino acid transporter</fullName>
    </submittedName>
</protein>
<feature type="transmembrane region" description="Helical" evidence="5">
    <location>
        <begin position="254"/>
        <end position="274"/>
    </location>
</feature>
<organism evidence="7 8">
    <name type="scientific">Neorhodopirellula lusitana</name>
    <dbReference type="NCBI Taxonomy" id="445327"/>
    <lineage>
        <taxon>Bacteria</taxon>
        <taxon>Pseudomonadati</taxon>
        <taxon>Planctomycetota</taxon>
        <taxon>Planctomycetia</taxon>
        <taxon>Pirellulales</taxon>
        <taxon>Pirellulaceae</taxon>
        <taxon>Neorhodopirellula</taxon>
    </lineage>
</organism>
<feature type="transmembrane region" description="Helical" evidence="5">
    <location>
        <begin position="58"/>
        <end position="77"/>
    </location>
</feature>
<evidence type="ECO:0000256" key="4">
    <source>
        <dbReference type="ARBA" id="ARBA00023136"/>
    </source>
</evidence>
<feature type="transmembrane region" description="Helical" evidence="5">
    <location>
        <begin position="448"/>
        <end position="465"/>
    </location>
</feature>
<feature type="transmembrane region" description="Helical" evidence="5">
    <location>
        <begin position="176"/>
        <end position="197"/>
    </location>
</feature>
<dbReference type="Proteomes" id="UP001158067">
    <property type="component" value="Unassembled WGS sequence"/>
</dbReference>
<proteinExistence type="predicted"/>
<comment type="caution">
    <text evidence="7">The sequence shown here is derived from an EMBL/GenBank/DDBJ whole genome shotgun (WGS) entry which is preliminary data.</text>
</comment>
<keyword evidence="4 5" id="KW-0472">Membrane</keyword>
<keyword evidence="3 5" id="KW-1133">Transmembrane helix</keyword>
<accession>A0ABY1PZ46</accession>
<evidence type="ECO:0000313" key="7">
    <source>
        <dbReference type="EMBL" id="SMP51453.1"/>
    </source>
</evidence>
<keyword evidence="2 5" id="KW-0812">Transmembrane</keyword>
<dbReference type="InterPro" id="IPR050367">
    <property type="entry name" value="APC_superfamily"/>
</dbReference>
<comment type="subcellular location">
    <subcellularLocation>
        <location evidence="1">Membrane</location>
        <topology evidence="1">Multi-pass membrane protein</topology>
    </subcellularLocation>
</comment>
<gene>
    <name evidence="7" type="ORF">SAMN06265222_103275</name>
</gene>
<evidence type="ECO:0000256" key="2">
    <source>
        <dbReference type="ARBA" id="ARBA00022692"/>
    </source>
</evidence>
<dbReference type="InterPro" id="IPR004841">
    <property type="entry name" value="AA-permease/SLC12A_dom"/>
</dbReference>
<reference evidence="7 8" key="1">
    <citation type="submission" date="2017-05" db="EMBL/GenBank/DDBJ databases">
        <authorList>
            <person name="Varghese N."/>
            <person name="Submissions S."/>
        </authorList>
    </citation>
    <scope>NUCLEOTIDE SEQUENCE [LARGE SCALE GENOMIC DNA]</scope>
    <source>
        <strain evidence="7 8">DSM 25457</strain>
    </source>
</reference>
<sequence>MDDSLNDSFHQPDPAVIEGDRARHLGLVGATGVGVGAIVGGGILALAGVAFATTGPGAIAAFAANGLIAMLTALSFAEMSSKFPESGGTYLFSRKVLSVEAAFTVGWVVWFASIVAAVLYAIGFGSFTALLLRELATISGGGPDWLFDARLAPGIALATTLWLGLVLMVRSGGGGAWVNVAKVLVFGVLVVGGFWAIAEQDVSKTTQSLQPFFIAGWGGLIQAMGYSFIALQGFDLIAAVGGEVKQPAKTIPRAILLSLVIALLIYLPLLFVLVTVGTQDGETIAELAGSDPEAVVAVAARRFLGDTGYWLVIVAAVLSMFTALQANLFAASRIALSMSRDNTLPAVMSRVNDRTGAPWVAVLVTIILVASLVVILPDVAAAGAASSLIFLVTFAIAHVLAMLVRQRSKDNPPPFRSPAYPLVPVVGGLACLGLAIFQGIAVPAAGQIAVFWLSLGGVLFLTLFARRARLTDVSNIAANPELSRLRGSTPLVLVPIANPNNAGAMVELADTLVPWHVGRVLVQTVLVAPVDWLPSKDAKPLERLQEVQGRVVAASTQLGIRCETLTSISSKPMEEIARVAKMHRCESVLLGLSEISEDSQGTRLEHLLGELETDVVVLRAPKDWELSSSKRILVPVGGRGGHDYLLTRLLSSLSRSQKRQVKFIRVVPLAVTAADHRRAERELDRTASENSGAQCEREVIVSDDVIGTIASQAGENGLVILGVQRLGRRQKLFGNFTRKIARQTQSPIIIISRRG</sequence>
<name>A0ABY1PZ46_9BACT</name>
<evidence type="ECO:0000256" key="1">
    <source>
        <dbReference type="ARBA" id="ARBA00004141"/>
    </source>
</evidence>
<dbReference type="PANTHER" id="PTHR42770:SF11">
    <property type="entry name" value="INNER MEMBRANE TRANSPORT PROTEIN YBAT"/>
    <property type="match status" value="1"/>
</dbReference>
<feature type="transmembrane region" description="Helical" evidence="5">
    <location>
        <begin position="382"/>
        <end position="401"/>
    </location>
</feature>
<feature type="domain" description="Amino acid permease/ SLC12A" evidence="6">
    <location>
        <begin position="34"/>
        <end position="445"/>
    </location>
</feature>
<evidence type="ECO:0000256" key="5">
    <source>
        <dbReference type="SAM" id="Phobius"/>
    </source>
</evidence>
<feature type="transmembrane region" description="Helical" evidence="5">
    <location>
        <begin position="27"/>
        <end position="52"/>
    </location>
</feature>
<dbReference type="Pfam" id="PF00324">
    <property type="entry name" value="AA_permease"/>
    <property type="match status" value="1"/>
</dbReference>
<feature type="transmembrane region" description="Helical" evidence="5">
    <location>
        <begin position="98"/>
        <end position="131"/>
    </location>
</feature>
<dbReference type="SUPFAM" id="SSF52402">
    <property type="entry name" value="Adenine nucleotide alpha hydrolases-like"/>
    <property type="match status" value="1"/>
</dbReference>
<evidence type="ECO:0000313" key="8">
    <source>
        <dbReference type="Proteomes" id="UP001158067"/>
    </source>
</evidence>
<feature type="transmembrane region" description="Helical" evidence="5">
    <location>
        <begin position="151"/>
        <end position="169"/>
    </location>
</feature>
<keyword evidence="8" id="KW-1185">Reference proteome</keyword>
<feature type="transmembrane region" description="Helical" evidence="5">
    <location>
        <begin position="422"/>
        <end position="442"/>
    </location>
</feature>
<evidence type="ECO:0000256" key="3">
    <source>
        <dbReference type="ARBA" id="ARBA00022989"/>
    </source>
</evidence>
<feature type="transmembrane region" description="Helical" evidence="5">
    <location>
        <begin position="309"/>
        <end position="336"/>
    </location>
</feature>
<dbReference type="RefSeq" id="WP_283432063.1">
    <property type="nucleotide sequence ID" value="NZ_FXUG01000003.1"/>
</dbReference>
<dbReference type="Gene3D" id="1.20.1740.10">
    <property type="entry name" value="Amino acid/polyamine transporter I"/>
    <property type="match status" value="1"/>
</dbReference>
<feature type="transmembrane region" description="Helical" evidence="5">
    <location>
        <begin position="217"/>
        <end position="242"/>
    </location>
</feature>
<dbReference type="EMBL" id="FXUG01000003">
    <property type="protein sequence ID" value="SMP51453.1"/>
    <property type="molecule type" value="Genomic_DNA"/>
</dbReference>
<evidence type="ECO:0000259" key="6">
    <source>
        <dbReference type="Pfam" id="PF00324"/>
    </source>
</evidence>
<dbReference type="Gene3D" id="3.40.50.12370">
    <property type="match status" value="1"/>
</dbReference>
<dbReference type="PANTHER" id="PTHR42770">
    <property type="entry name" value="AMINO ACID TRANSPORTER-RELATED"/>
    <property type="match status" value="1"/>
</dbReference>
<feature type="transmembrane region" description="Helical" evidence="5">
    <location>
        <begin position="357"/>
        <end position="376"/>
    </location>
</feature>